<sequence>MREKTGLWEEDWDLFLQTLGHLGYLDARMQIRLLENGRAELAAREEKLQHQLPEQKKVWQSLGILGGAFLVVILI</sequence>
<dbReference type="Proteomes" id="UP000290106">
    <property type="component" value="Unassembled WGS sequence"/>
</dbReference>
<dbReference type="EMBL" id="SDKC01000001">
    <property type="protein sequence ID" value="RXS75421.1"/>
    <property type="molecule type" value="Genomic_DNA"/>
</dbReference>
<proteinExistence type="predicted"/>
<dbReference type="InterPro" id="IPR014198">
    <property type="entry name" value="Spore_III_AB"/>
</dbReference>
<reference evidence="1 2" key="1">
    <citation type="submission" date="2019-01" db="EMBL/GenBank/DDBJ databases">
        <title>Blautia sp. nov. KGMB01111 isolated human feces.</title>
        <authorList>
            <person name="Park J.-E."/>
            <person name="Kim J.-S."/>
            <person name="Park S.-H."/>
        </authorList>
    </citation>
    <scope>NUCLEOTIDE SEQUENCE [LARGE SCALE GENOMIC DNA]</scope>
    <source>
        <strain evidence="1 2">KGMB01111</strain>
    </source>
</reference>
<comment type="caution">
    <text evidence="1">The sequence shown here is derived from an EMBL/GenBank/DDBJ whole genome shotgun (WGS) entry which is preliminary data.</text>
</comment>
<name>A0A4Q1RI82_9FIRM</name>
<accession>A0A4Q1RI82</accession>
<dbReference type="AlphaFoldDB" id="A0A4Q1RI82"/>
<gene>
    <name evidence="1" type="ORF">ETP43_09485</name>
</gene>
<keyword evidence="2" id="KW-1185">Reference proteome</keyword>
<dbReference type="OrthoDB" id="1779801at2"/>
<evidence type="ECO:0008006" key="3">
    <source>
        <dbReference type="Google" id="ProtNLM"/>
    </source>
</evidence>
<dbReference type="Pfam" id="PF09548">
    <property type="entry name" value="Spore_III_AB"/>
    <property type="match status" value="1"/>
</dbReference>
<evidence type="ECO:0000313" key="2">
    <source>
        <dbReference type="Proteomes" id="UP000290106"/>
    </source>
</evidence>
<protein>
    <recommendedName>
        <fullName evidence="3">Stage III sporulation protein AB</fullName>
    </recommendedName>
</protein>
<evidence type="ECO:0000313" key="1">
    <source>
        <dbReference type="EMBL" id="RXS75421.1"/>
    </source>
</evidence>
<organism evidence="1 2">
    <name type="scientific">Blautia faecicola</name>
    <dbReference type="NCBI Taxonomy" id="2509240"/>
    <lineage>
        <taxon>Bacteria</taxon>
        <taxon>Bacillati</taxon>
        <taxon>Bacillota</taxon>
        <taxon>Clostridia</taxon>
        <taxon>Lachnospirales</taxon>
        <taxon>Lachnospiraceae</taxon>
        <taxon>Blautia</taxon>
    </lineage>
</organism>